<dbReference type="Proteomes" id="UP000291949">
    <property type="component" value="Unassembled WGS sequence"/>
</dbReference>
<evidence type="ECO:0000313" key="2">
    <source>
        <dbReference type="EMBL" id="NMK98095.1"/>
    </source>
</evidence>
<name>A0A7X9WBC6_STACP</name>
<evidence type="ECO:0000313" key="4">
    <source>
        <dbReference type="Proteomes" id="UP000291949"/>
    </source>
</evidence>
<accession>A0A7X9WBC6</accession>
<evidence type="ECO:0000313" key="3">
    <source>
        <dbReference type="EMBL" id="TBW76988.1"/>
    </source>
</evidence>
<evidence type="ECO:0000313" key="6">
    <source>
        <dbReference type="Proteomes" id="UP000550736"/>
    </source>
</evidence>
<sequence length="89" mass="10106">MYSSEKQLNTSIKNKDTKNLKEIAKDNKTYQFLKSQDKVSINGQSDNQGSGHIGYYQVNINDKLATLTVKIKYALLPEKPKIKSVELND</sequence>
<dbReference type="EMBL" id="SCHC01000002">
    <property type="protein sequence ID" value="TBW76988.1"/>
    <property type="molecule type" value="Genomic_DNA"/>
</dbReference>
<keyword evidence="5" id="KW-1185">Reference proteome</keyword>
<evidence type="ECO:0000313" key="5">
    <source>
        <dbReference type="Proteomes" id="UP000538955"/>
    </source>
</evidence>
<reference evidence="3 4" key="1">
    <citation type="journal article" date="2019" name="Sci. Transl. Med.">
        <title>Quorum sensing between bacterial species on the skin protects against epidermal injury in atopic dermatitis.</title>
        <authorList>
            <person name="Williams M.R."/>
        </authorList>
    </citation>
    <scope>NUCLEOTIDE SEQUENCE [LARGE SCALE GENOMIC DNA]</scope>
    <source>
        <strain evidence="3 4">H8</strain>
    </source>
</reference>
<evidence type="ECO:0000313" key="1">
    <source>
        <dbReference type="EMBL" id="NMK54970.1"/>
    </source>
</evidence>
<dbReference type="Proteomes" id="UP000550736">
    <property type="component" value="Unassembled WGS sequence"/>
</dbReference>
<dbReference type="Proteomes" id="UP000538955">
    <property type="component" value="Unassembled WGS sequence"/>
</dbReference>
<dbReference type="EMBL" id="JABBMI010000069">
    <property type="protein sequence ID" value="NMK54970.1"/>
    <property type="molecule type" value="Genomic_DNA"/>
</dbReference>
<proteinExistence type="predicted"/>
<protein>
    <recommendedName>
        <fullName evidence="7">Lipoprotein</fullName>
    </recommendedName>
</protein>
<reference evidence="5 6" key="2">
    <citation type="submission" date="2020-04" db="EMBL/GenBank/DDBJ databases">
        <title>The Epidemiology and Molecular Characteristics of Linezolid-Resistant Staphylococcus capitis in Huashan Hospital, Shanghai.</title>
        <authorList>
            <person name="Ding L."/>
            <person name="Li P."/>
            <person name="Yang Y."/>
            <person name="Lin D."/>
            <person name="Xu X."/>
        </authorList>
    </citation>
    <scope>NUCLEOTIDE SEQUENCE [LARGE SCALE GENOMIC DNA]</scope>
    <source>
        <strain evidence="2 6">12-86</strain>
        <strain evidence="1 5">17-84</strain>
    </source>
</reference>
<gene>
    <name evidence="3" type="ORF">EQ811_08580</name>
    <name evidence="2" type="ORF">HHM13_08320</name>
    <name evidence="1" type="ORF">HHM24_09570</name>
</gene>
<evidence type="ECO:0008006" key="7">
    <source>
        <dbReference type="Google" id="ProtNLM"/>
    </source>
</evidence>
<organism evidence="3 4">
    <name type="scientific">Staphylococcus capitis</name>
    <dbReference type="NCBI Taxonomy" id="29388"/>
    <lineage>
        <taxon>Bacteria</taxon>
        <taxon>Bacillati</taxon>
        <taxon>Bacillota</taxon>
        <taxon>Bacilli</taxon>
        <taxon>Bacillales</taxon>
        <taxon>Staphylococcaceae</taxon>
        <taxon>Staphylococcus</taxon>
    </lineage>
</organism>
<dbReference type="EMBL" id="JABBLX010000023">
    <property type="protein sequence ID" value="NMK98095.1"/>
    <property type="molecule type" value="Genomic_DNA"/>
</dbReference>
<comment type="caution">
    <text evidence="3">The sequence shown here is derived from an EMBL/GenBank/DDBJ whole genome shotgun (WGS) entry which is preliminary data.</text>
</comment>
<dbReference type="AlphaFoldDB" id="A0A7X9WBC6"/>